<keyword evidence="4" id="KW-1185">Reference proteome</keyword>
<dbReference type="InterPro" id="IPR036890">
    <property type="entry name" value="HATPase_C_sf"/>
</dbReference>
<dbReference type="SUPFAM" id="SSF55874">
    <property type="entry name" value="ATPase domain of HSP90 chaperone/DNA topoisomerase II/histidine kinase"/>
    <property type="match status" value="1"/>
</dbReference>
<comment type="caution">
    <text evidence="3">The sequence shown here is derived from an EMBL/GenBank/DDBJ whole genome shotgun (WGS) entry which is preliminary data.</text>
</comment>
<feature type="domain" description="Histidine kinase/HSP90-like ATPase" evidence="2">
    <location>
        <begin position="7"/>
        <end position="119"/>
    </location>
</feature>
<organism evidence="3 4">
    <name type="scientific">Cellulomonas iranensis</name>
    <dbReference type="NCBI Taxonomy" id="76862"/>
    <lineage>
        <taxon>Bacteria</taxon>
        <taxon>Bacillati</taxon>
        <taxon>Actinomycetota</taxon>
        <taxon>Actinomycetes</taxon>
        <taxon>Micrococcales</taxon>
        <taxon>Cellulomonadaceae</taxon>
        <taxon>Cellulomonas</taxon>
    </lineage>
</organism>
<dbReference type="PANTHER" id="PTHR35526">
    <property type="entry name" value="ANTI-SIGMA-F FACTOR RSBW-RELATED"/>
    <property type="match status" value="1"/>
</dbReference>
<dbReference type="Proteomes" id="UP001240250">
    <property type="component" value="Unassembled WGS sequence"/>
</dbReference>
<sequence length="124" mass="13361">MLLRIESRRGSIPKARHWVNERTRDLGMSPGTVATVELLTSELVTNAVRHGSAEAITVRVESTRTTCTVAVTDAGDALPVVRSSGPHVPGGHGMRLVERLAARWGVRPERGGGKTVWFTVPLEG</sequence>
<keyword evidence="1" id="KW-0418">Kinase</keyword>
<dbReference type="InterPro" id="IPR050267">
    <property type="entry name" value="Anti-sigma-factor_SerPK"/>
</dbReference>
<dbReference type="EMBL" id="JAUSVM010000001">
    <property type="protein sequence ID" value="MDQ0425630.1"/>
    <property type="molecule type" value="Genomic_DNA"/>
</dbReference>
<name>A0ABU0GJT4_9CELL</name>
<evidence type="ECO:0000256" key="1">
    <source>
        <dbReference type="ARBA" id="ARBA00022527"/>
    </source>
</evidence>
<dbReference type="PANTHER" id="PTHR35526:SF3">
    <property type="entry name" value="ANTI-SIGMA-F FACTOR RSBW"/>
    <property type="match status" value="1"/>
</dbReference>
<dbReference type="InterPro" id="IPR003594">
    <property type="entry name" value="HATPase_dom"/>
</dbReference>
<dbReference type="RefSeq" id="WP_070319415.1">
    <property type="nucleotide sequence ID" value="NZ_CP194061.1"/>
</dbReference>
<dbReference type="Pfam" id="PF13581">
    <property type="entry name" value="HATPase_c_2"/>
    <property type="match status" value="1"/>
</dbReference>
<proteinExistence type="predicted"/>
<protein>
    <submittedName>
        <fullName evidence="3">Anti-sigma regulatory factor (Ser/Thr protein kinase)</fullName>
    </submittedName>
</protein>
<evidence type="ECO:0000313" key="4">
    <source>
        <dbReference type="Proteomes" id="UP001240250"/>
    </source>
</evidence>
<keyword evidence="1" id="KW-0808">Transferase</keyword>
<dbReference type="CDD" id="cd16936">
    <property type="entry name" value="HATPase_RsbW-like"/>
    <property type="match status" value="1"/>
</dbReference>
<evidence type="ECO:0000259" key="2">
    <source>
        <dbReference type="Pfam" id="PF13581"/>
    </source>
</evidence>
<dbReference type="Gene3D" id="3.30.565.10">
    <property type="entry name" value="Histidine kinase-like ATPase, C-terminal domain"/>
    <property type="match status" value="1"/>
</dbReference>
<accession>A0ABU0GJT4</accession>
<gene>
    <name evidence="3" type="ORF">JO380_002011</name>
</gene>
<reference evidence="3 4" key="1">
    <citation type="submission" date="2023-07" db="EMBL/GenBank/DDBJ databases">
        <title>Sequencing the genomes of 1000 actinobacteria strains.</title>
        <authorList>
            <person name="Klenk H.-P."/>
        </authorList>
    </citation>
    <scope>NUCLEOTIDE SEQUENCE [LARGE SCALE GENOMIC DNA]</scope>
    <source>
        <strain evidence="3 4">DSM 14785</strain>
    </source>
</reference>
<evidence type="ECO:0000313" key="3">
    <source>
        <dbReference type="EMBL" id="MDQ0425630.1"/>
    </source>
</evidence>
<keyword evidence="1" id="KW-0723">Serine/threonine-protein kinase</keyword>